<proteinExistence type="predicted"/>
<sequence length="996" mass="107845">MSTRSESPSNASVLHQEMDDSFGWDTLQDRLRNSIVSISSVVPMDFDTESRGGHNATGFIVDAEQGIVLSNRHVMAPGPSYHKGTFFNNQEIHLQPHYYDPVHDFSFFRYDPAELKGIVPVAIRLAPEKARSGLPVRVIGNDSNEKMSVLQGELSQLDRNAPNYNRDGDECYKDFNTFYFQSATSSSGGSSGSPVVDIEGDAVALQAGGRADTASNFFLPLDRVKYALDYIRRGAVPPRGTMQAVFTHINHTDAERRGLEREAAVQEGACIEGTTGVLIVKKILASGPADGCLAIGDIVITANATAIHGFVELAQILDSSIGSSVCFRVFRNSQFVTVSVDVHDLHCFMPSKFLKIGGRILHDLSIHHALCASVPIFGVKITGSDNVFIPQRECHQRNVIYAINNRPTPNLEALMDVLYDVRREETVLVHVKNYDDLRDEAVFATSCPVVTLSTMVYTRSLATGFWSFKDFDGLAAPERISRPAQLAEAPIASDSAVVDLCRDMKAADLGEKSHIAAIKQAIVHIDARPLCPADGHYRGQHTGCGLVVDARRGLIVCPTDVVSNPTSHVTVTFGGVLRTPATVAYVHPMYPVSFLKYDPTLIADGLLDFTIVGSSIVPADGVDAAKPLATGESITVLFSTMIAGLELAKTVVSGRRTISSTSCGLCFNQRFFNIEVFTVAGGTTTTDPSFGAVCDDDGTIRGLYIGLPKCAHDEKHCGLVGIDISLMLPIITRLLGSDATPDCVRTLDVEYEHLSFAKAGAYGATSAHANAVVQETPDARAFLKVTKVIKVRPAETAQLEVGDIVLRANGKTVSQMADIACFYGGDSADLSIIRRGKEMALSVPTSPHVGFNTRRVVFWAGVYLQEPHAQVIQQATCVASQVHSFFYDAGTPYAQGAGHYDVFVTDVGGTPVNTLDDAVRVVKQLKSKTAQEFNECVAANERFSSGRMPGLDVTVGATKLTGEKVVEAIRTNDHYLPAWQLTRGPCIEDEWVYELL</sequence>
<keyword evidence="2" id="KW-1185">Reference proteome</keyword>
<evidence type="ECO:0000313" key="1">
    <source>
        <dbReference type="EMBL" id="KAJ2803368.1"/>
    </source>
</evidence>
<reference evidence="1" key="1">
    <citation type="submission" date="2022-07" db="EMBL/GenBank/DDBJ databases">
        <title>Phylogenomic reconstructions and comparative analyses of Kickxellomycotina fungi.</title>
        <authorList>
            <person name="Reynolds N.K."/>
            <person name="Stajich J.E."/>
            <person name="Barry K."/>
            <person name="Grigoriev I.V."/>
            <person name="Crous P."/>
            <person name="Smith M.E."/>
        </authorList>
    </citation>
    <scope>NUCLEOTIDE SEQUENCE</scope>
    <source>
        <strain evidence="1">BCRC 34780</strain>
    </source>
</reference>
<dbReference type="Proteomes" id="UP001140087">
    <property type="component" value="Unassembled WGS sequence"/>
</dbReference>
<accession>A0ACC1L8F9</accession>
<comment type="caution">
    <text evidence="1">The sequence shown here is derived from an EMBL/GenBank/DDBJ whole genome shotgun (WGS) entry which is preliminary data.</text>
</comment>
<evidence type="ECO:0000313" key="2">
    <source>
        <dbReference type="Proteomes" id="UP001140087"/>
    </source>
</evidence>
<protein>
    <submittedName>
        <fullName evidence="1">Uncharacterized protein</fullName>
    </submittedName>
</protein>
<gene>
    <name evidence="1" type="ORF">H4R21_002060</name>
</gene>
<dbReference type="EMBL" id="JANBUN010000489">
    <property type="protein sequence ID" value="KAJ2803368.1"/>
    <property type="molecule type" value="Genomic_DNA"/>
</dbReference>
<name>A0ACC1L8F9_9FUNG</name>
<organism evidence="1 2">
    <name type="scientific">Coemansia helicoidea</name>
    <dbReference type="NCBI Taxonomy" id="1286919"/>
    <lineage>
        <taxon>Eukaryota</taxon>
        <taxon>Fungi</taxon>
        <taxon>Fungi incertae sedis</taxon>
        <taxon>Zoopagomycota</taxon>
        <taxon>Kickxellomycotina</taxon>
        <taxon>Kickxellomycetes</taxon>
        <taxon>Kickxellales</taxon>
        <taxon>Kickxellaceae</taxon>
        <taxon>Coemansia</taxon>
    </lineage>
</organism>